<name>A0ABN8ZF50_RANTA</name>
<dbReference type="Proteomes" id="UP001176941">
    <property type="component" value="Chromosome 30"/>
</dbReference>
<sequence>MQIREAESKRAKIREKDALKHRPDYYSDTVKLTEQELAATGKKPRYRVSPAAASSSASLLSLSPTPSLDAFPSRVFSFRCQASHTGSSDRLEEATKRPSLHFLSCRTLCLLLMLGSGPPSSPASLATEDSGTAGKTDRSFSPSQACAVGPGVAIGARSRELACHPLTPPALR</sequence>
<accession>A0ABN8ZF50</accession>
<organism evidence="2 3">
    <name type="scientific">Rangifer tarandus platyrhynchus</name>
    <name type="common">Svalbard reindeer</name>
    <dbReference type="NCBI Taxonomy" id="3082113"/>
    <lineage>
        <taxon>Eukaryota</taxon>
        <taxon>Metazoa</taxon>
        <taxon>Chordata</taxon>
        <taxon>Craniata</taxon>
        <taxon>Vertebrata</taxon>
        <taxon>Euteleostomi</taxon>
        <taxon>Mammalia</taxon>
        <taxon>Eutheria</taxon>
        <taxon>Laurasiatheria</taxon>
        <taxon>Artiodactyla</taxon>
        <taxon>Ruminantia</taxon>
        <taxon>Pecora</taxon>
        <taxon>Cervidae</taxon>
        <taxon>Odocoileinae</taxon>
        <taxon>Rangifer</taxon>
    </lineage>
</organism>
<dbReference type="EMBL" id="OX459966">
    <property type="protein sequence ID" value="CAI9171417.1"/>
    <property type="molecule type" value="Genomic_DNA"/>
</dbReference>
<keyword evidence="3" id="KW-1185">Reference proteome</keyword>
<evidence type="ECO:0000256" key="1">
    <source>
        <dbReference type="SAM" id="MobiDB-lite"/>
    </source>
</evidence>
<proteinExistence type="predicted"/>
<feature type="region of interest" description="Disordered" evidence="1">
    <location>
        <begin position="120"/>
        <end position="145"/>
    </location>
</feature>
<reference evidence="2" key="1">
    <citation type="submission" date="2023-04" db="EMBL/GenBank/DDBJ databases">
        <authorList>
            <consortium name="ELIXIR-Norway"/>
        </authorList>
    </citation>
    <scope>NUCLEOTIDE SEQUENCE [LARGE SCALE GENOMIC DNA]</scope>
</reference>
<evidence type="ECO:0000313" key="3">
    <source>
        <dbReference type="Proteomes" id="UP001176941"/>
    </source>
</evidence>
<protein>
    <submittedName>
        <fullName evidence="2">Uncharacterized protein</fullName>
    </submittedName>
</protein>
<gene>
    <name evidence="2" type="ORF">MRATA1EN1_LOCUS20379</name>
</gene>
<evidence type="ECO:0000313" key="2">
    <source>
        <dbReference type="EMBL" id="CAI9171417.1"/>
    </source>
</evidence>